<gene>
    <name evidence="1" type="ORF">D4741_02140</name>
</gene>
<organism evidence="1 2">
    <name type="scientific">Pseudoalteromonas gelatinilytica</name>
    <dbReference type="NCBI Taxonomy" id="1703256"/>
    <lineage>
        <taxon>Bacteria</taxon>
        <taxon>Pseudomonadati</taxon>
        <taxon>Pseudomonadota</taxon>
        <taxon>Gammaproteobacteria</taxon>
        <taxon>Alteromonadales</taxon>
        <taxon>Pseudoalteromonadaceae</taxon>
        <taxon>Pseudoalteromonas</taxon>
    </lineage>
</organism>
<proteinExistence type="predicted"/>
<protein>
    <recommendedName>
        <fullName evidence="3">Glycine zipper 2TM domain-containing protein</fullName>
    </recommendedName>
</protein>
<name>A0A3A3EL72_9GAMM</name>
<comment type="caution">
    <text evidence="1">The sequence shown here is derived from an EMBL/GenBank/DDBJ whole genome shotgun (WGS) entry which is preliminary data.</text>
</comment>
<reference evidence="1 2" key="1">
    <citation type="submission" date="2018-09" db="EMBL/GenBank/DDBJ databases">
        <title>Identification of marine bacteria producing industrial enzymes.</title>
        <authorList>
            <person name="Cheng T.H."/>
            <person name="Saidin J."/>
            <person name="Muhd D.D."/>
            <person name="Isa M.N.M."/>
            <person name="Bakar M.F.A."/>
            <person name="Ismail N."/>
        </authorList>
    </citation>
    <scope>NUCLEOTIDE SEQUENCE [LARGE SCALE GENOMIC DNA]</scope>
    <source>
        <strain evidence="1 2">MNAD 1.6</strain>
    </source>
</reference>
<evidence type="ECO:0000313" key="2">
    <source>
        <dbReference type="Proteomes" id="UP000265938"/>
    </source>
</evidence>
<evidence type="ECO:0008006" key="3">
    <source>
        <dbReference type="Google" id="ProtNLM"/>
    </source>
</evidence>
<accession>A0A3A3EL72</accession>
<dbReference type="AlphaFoldDB" id="A0A3A3EL72"/>
<sequence>MKKLLIGLLFLGGCASQGVDRADQNVMIKRFYVTVTSVKPVKLSSNVKTGIAVGSEIGFVDELDGNHEEMIAGALAGSLVGGLFTAITEGGNDAFEYSLRSEQEGSFTLIQKEQVDINSECVEVTIASQTHIKAANSSQCYLK</sequence>
<dbReference type="Proteomes" id="UP000265938">
    <property type="component" value="Unassembled WGS sequence"/>
</dbReference>
<dbReference type="EMBL" id="QYSE01000001">
    <property type="protein sequence ID" value="RJF36905.1"/>
    <property type="molecule type" value="Genomic_DNA"/>
</dbReference>
<evidence type="ECO:0000313" key="1">
    <source>
        <dbReference type="EMBL" id="RJF36905.1"/>
    </source>
</evidence>